<protein>
    <recommendedName>
        <fullName evidence="1">SOCS box domain-containing protein</fullName>
    </recommendedName>
</protein>
<accession>A0A3S5CP31</accession>
<name>A0A3S5CP31_9PLAT</name>
<reference evidence="2" key="1">
    <citation type="submission" date="2018-11" db="EMBL/GenBank/DDBJ databases">
        <authorList>
            <consortium name="Pathogen Informatics"/>
        </authorList>
    </citation>
    <scope>NUCLEOTIDE SEQUENCE</scope>
</reference>
<dbReference type="GO" id="GO:0035556">
    <property type="term" value="P:intracellular signal transduction"/>
    <property type="evidence" value="ECO:0007669"/>
    <property type="project" value="InterPro"/>
</dbReference>
<evidence type="ECO:0000313" key="2">
    <source>
        <dbReference type="EMBL" id="VEL36710.1"/>
    </source>
</evidence>
<evidence type="ECO:0000313" key="3">
    <source>
        <dbReference type="Proteomes" id="UP000784294"/>
    </source>
</evidence>
<dbReference type="InterPro" id="IPR001496">
    <property type="entry name" value="SOCS_box"/>
</dbReference>
<dbReference type="OrthoDB" id="9986652at2759"/>
<sequence>MGNTSSSFWLCHSSALKAGLQRDSSRPDTLLNQTKDSRSITNCVSVAHNGAVNGAKRGEILLVYQLPPPPTLQSLARQIIRQLYSEWQLETLGLPTGIVAYLRFKPTFSCTGSCRLSRSSSTSSANTLLTIRSSSLDWTPSVAEQGAV</sequence>
<dbReference type="SUPFAM" id="SSF158235">
    <property type="entry name" value="SOCS box-like"/>
    <property type="match status" value="1"/>
</dbReference>
<dbReference type="SMART" id="SM00969">
    <property type="entry name" value="SOCS_box"/>
    <property type="match status" value="1"/>
</dbReference>
<dbReference type="Proteomes" id="UP000784294">
    <property type="component" value="Unassembled WGS sequence"/>
</dbReference>
<comment type="caution">
    <text evidence="2">The sequence shown here is derived from an EMBL/GenBank/DDBJ whole genome shotgun (WGS) entry which is preliminary data.</text>
</comment>
<proteinExistence type="predicted"/>
<gene>
    <name evidence="2" type="ORF">PXEA_LOCUS30150</name>
</gene>
<dbReference type="EMBL" id="CAAALY010252965">
    <property type="protein sequence ID" value="VEL36710.1"/>
    <property type="molecule type" value="Genomic_DNA"/>
</dbReference>
<evidence type="ECO:0000259" key="1">
    <source>
        <dbReference type="SMART" id="SM00969"/>
    </source>
</evidence>
<dbReference type="InterPro" id="IPR036036">
    <property type="entry name" value="SOCS_box-like_dom_sf"/>
</dbReference>
<dbReference type="AlphaFoldDB" id="A0A3S5CP31"/>
<keyword evidence="3" id="KW-1185">Reference proteome</keyword>
<organism evidence="2 3">
    <name type="scientific">Protopolystoma xenopodis</name>
    <dbReference type="NCBI Taxonomy" id="117903"/>
    <lineage>
        <taxon>Eukaryota</taxon>
        <taxon>Metazoa</taxon>
        <taxon>Spiralia</taxon>
        <taxon>Lophotrochozoa</taxon>
        <taxon>Platyhelminthes</taxon>
        <taxon>Monogenea</taxon>
        <taxon>Polyopisthocotylea</taxon>
        <taxon>Polystomatidea</taxon>
        <taxon>Polystomatidae</taxon>
        <taxon>Protopolystoma</taxon>
    </lineage>
</organism>
<feature type="domain" description="SOCS box" evidence="1">
    <location>
        <begin position="69"/>
        <end position="105"/>
    </location>
</feature>